<evidence type="ECO:0000259" key="2">
    <source>
        <dbReference type="PROSITE" id="PS50041"/>
    </source>
</evidence>
<dbReference type="InterPro" id="IPR001304">
    <property type="entry name" value="C-type_lectin-like"/>
</dbReference>
<dbReference type="SUPFAM" id="SSF56436">
    <property type="entry name" value="C-type lectin-like"/>
    <property type="match status" value="1"/>
</dbReference>
<dbReference type="CDD" id="cd00037">
    <property type="entry name" value="CLECT"/>
    <property type="match status" value="1"/>
</dbReference>
<dbReference type="AlphaFoldDB" id="A0AAV2QNH2"/>
<dbReference type="InterPro" id="IPR016186">
    <property type="entry name" value="C-type_lectin-like/link_sf"/>
</dbReference>
<dbReference type="SMART" id="SM00034">
    <property type="entry name" value="CLECT"/>
    <property type="match status" value="1"/>
</dbReference>
<evidence type="ECO:0000256" key="1">
    <source>
        <dbReference type="SAM" id="MobiDB-lite"/>
    </source>
</evidence>
<feature type="non-terminal residue" evidence="3">
    <location>
        <position position="1"/>
    </location>
</feature>
<evidence type="ECO:0000313" key="3">
    <source>
        <dbReference type="EMBL" id="CAL4094415.1"/>
    </source>
</evidence>
<name>A0AAV2QNH2_MEGNR</name>
<feature type="region of interest" description="Disordered" evidence="1">
    <location>
        <begin position="399"/>
        <end position="421"/>
    </location>
</feature>
<reference evidence="3 4" key="1">
    <citation type="submission" date="2024-05" db="EMBL/GenBank/DDBJ databases">
        <authorList>
            <person name="Wallberg A."/>
        </authorList>
    </citation>
    <scope>NUCLEOTIDE SEQUENCE [LARGE SCALE GENOMIC DNA]</scope>
</reference>
<keyword evidence="4" id="KW-1185">Reference proteome</keyword>
<gene>
    <name evidence="3" type="ORF">MNOR_LOCUS15144</name>
</gene>
<proteinExistence type="predicted"/>
<dbReference type="Proteomes" id="UP001497623">
    <property type="component" value="Unassembled WGS sequence"/>
</dbReference>
<dbReference type="EMBL" id="CAXKWB010009349">
    <property type="protein sequence ID" value="CAL4094415.1"/>
    <property type="molecule type" value="Genomic_DNA"/>
</dbReference>
<sequence>RKYKENTDENFLQNSHVIKARQNTSISNSKSATVLPANNIPPHVLASLHQFNGKKKRNTCSQTDKCSELGGTCKGLDVCYRERGTRYYCCTGEDVSIDPENCECCVPDECVQKTTCWQKGGKCRKYCILAEEEQLENCSDDGSCVCCKKKDPVTTQVPCKANTNCKKNCGSCQSENEPCKGDKIKLGCVRDGCICCGADRKTKIKCKKDDGKCKSKCSKDEVPKGKCGKHCKCCVEECKEKKSKECTNEGGSCKKKCDGKEIEYTKLSKKCGKGCKCCFNSCQCNGNLKARKKVNKDTMKLTLTKKNKVNQSNHTKYRKMSKHSKRKEKKKTYNSEINSKHVPNNWLLMEQKSLLKDMKYKGNKREDENCISTDKKQQICLCENCKPCCTVTPTTTTSTTTPTTTTTTKTTTKTTSTTTMTTSPSVCQEGSSLVGSQCFRVVDSCMDWNNAKQFCEEDLGMTLAEPLDPLLLADYLVENKYTEGGCGFFEHFWLGGRGDGTRFNWVYSGCPLDQQLWQKEGPVHPTSVATDYCLDLRTDKNPNVFATLKCAGNSASRHKFICEWNGVQKETCASTTAFQQPTSGSGS</sequence>
<dbReference type="InterPro" id="IPR016187">
    <property type="entry name" value="CTDL_fold"/>
</dbReference>
<accession>A0AAV2QNH2</accession>
<feature type="compositionally biased region" description="Basic residues" evidence="1">
    <location>
        <begin position="315"/>
        <end position="332"/>
    </location>
</feature>
<feature type="domain" description="C-type lectin" evidence="2">
    <location>
        <begin position="434"/>
        <end position="550"/>
    </location>
</feature>
<evidence type="ECO:0000313" key="4">
    <source>
        <dbReference type="Proteomes" id="UP001497623"/>
    </source>
</evidence>
<protein>
    <recommendedName>
        <fullName evidence="2">C-type lectin domain-containing protein</fullName>
    </recommendedName>
</protein>
<organism evidence="3 4">
    <name type="scientific">Meganyctiphanes norvegica</name>
    <name type="common">Northern krill</name>
    <name type="synonym">Thysanopoda norvegica</name>
    <dbReference type="NCBI Taxonomy" id="48144"/>
    <lineage>
        <taxon>Eukaryota</taxon>
        <taxon>Metazoa</taxon>
        <taxon>Ecdysozoa</taxon>
        <taxon>Arthropoda</taxon>
        <taxon>Crustacea</taxon>
        <taxon>Multicrustacea</taxon>
        <taxon>Malacostraca</taxon>
        <taxon>Eumalacostraca</taxon>
        <taxon>Eucarida</taxon>
        <taxon>Euphausiacea</taxon>
        <taxon>Euphausiidae</taxon>
        <taxon>Meganyctiphanes</taxon>
    </lineage>
</organism>
<dbReference type="Gene3D" id="3.10.100.10">
    <property type="entry name" value="Mannose-Binding Protein A, subunit A"/>
    <property type="match status" value="1"/>
</dbReference>
<dbReference type="PROSITE" id="PS50041">
    <property type="entry name" value="C_TYPE_LECTIN_2"/>
    <property type="match status" value="1"/>
</dbReference>
<feature type="region of interest" description="Disordered" evidence="1">
    <location>
        <begin position="311"/>
        <end position="336"/>
    </location>
</feature>
<comment type="caution">
    <text evidence="3">The sequence shown here is derived from an EMBL/GenBank/DDBJ whole genome shotgun (WGS) entry which is preliminary data.</text>
</comment>